<evidence type="ECO:0000256" key="1">
    <source>
        <dbReference type="SAM" id="MobiDB-lite"/>
    </source>
</evidence>
<gene>
    <name evidence="3" type="ORF">OSTQU699_LOCUS9144</name>
</gene>
<evidence type="ECO:0000259" key="2">
    <source>
        <dbReference type="PROSITE" id="PS50287"/>
    </source>
</evidence>
<evidence type="ECO:0000313" key="3">
    <source>
        <dbReference type="EMBL" id="CAD7703787.1"/>
    </source>
</evidence>
<proteinExistence type="predicted"/>
<dbReference type="AlphaFoldDB" id="A0A8S1JD09"/>
<name>A0A8S1JD09_9CHLO</name>
<protein>
    <recommendedName>
        <fullName evidence="2">SRCR domain-containing protein</fullName>
    </recommendedName>
</protein>
<feature type="non-terminal residue" evidence="3">
    <location>
        <position position="154"/>
    </location>
</feature>
<organism evidence="3 4">
    <name type="scientific">Ostreobium quekettii</name>
    <dbReference type="NCBI Taxonomy" id="121088"/>
    <lineage>
        <taxon>Eukaryota</taxon>
        <taxon>Viridiplantae</taxon>
        <taxon>Chlorophyta</taxon>
        <taxon>core chlorophytes</taxon>
        <taxon>Ulvophyceae</taxon>
        <taxon>TCBD clade</taxon>
        <taxon>Bryopsidales</taxon>
        <taxon>Ostreobineae</taxon>
        <taxon>Ostreobiaceae</taxon>
        <taxon>Ostreobium</taxon>
    </lineage>
</organism>
<keyword evidence="4" id="KW-1185">Reference proteome</keyword>
<accession>A0A8S1JD09</accession>
<sequence>MSIVSLLDTHDGSTMDAWTAPSRPALSLFRKWRPQSGESLPPCCPPPAKPSASLLFIPAHGYPSIIQKEMPAVHGRSRQGPRGPPCANGRPGEVHSLRQLRLTSSLEDRMKRLEIGSSGGRWGASCTAGKAVDGRAREMETGWDGSGVACDSLQ</sequence>
<comment type="caution">
    <text evidence="3">The sequence shown here is derived from an EMBL/GenBank/DDBJ whole genome shotgun (WGS) entry which is preliminary data.</text>
</comment>
<dbReference type="InterPro" id="IPR001190">
    <property type="entry name" value="SRCR"/>
</dbReference>
<feature type="region of interest" description="Disordered" evidence="1">
    <location>
        <begin position="71"/>
        <end position="95"/>
    </location>
</feature>
<dbReference type="Proteomes" id="UP000708148">
    <property type="component" value="Unassembled WGS sequence"/>
</dbReference>
<dbReference type="EMBL" id="CAJHUC010002412">
    <property type="protein sequence ID" value="CAD7703787.1"/>
    <property type="molecule type" value="Genomic_DNA"/>
</dbReference>
<evidence type="ECO:0000313" key="4">
    <source>
        <dbReference type="Proteomes" id="UP000708148"/>
    </source>
</evidence>
<reference evidence="3" key="1">
    <citation type="submission" date="2020-12" db="EMBL/GenBank/DDBJ databases">
        <authorList>
            <person name="Iha C."/>
        </authorList>
    </citation>
    <scope>NUCLEOTIDE SEQUENCE</scope>
</reference>
<dbReference type="PROSITE" id="PS50287">
    <property type="entry name" value="SRCR_2"/>
    <property type="match status" value="1"/>
</dbReference>
<dbReference type="GO" id="GO:0016020">
    <property type="term" value="C:membrane"/>
    <property type="evidence" value="ECO:0007669"/>
    <property type="project" value="InterPro"/>
</dbReference>
<feature type="domain" description="SRCR" evidence="2">
    <location>
        <begin position="100"/>
        <end position="154"/>
    </location>
</feature>